<accession>A0ABP4CEU5</accession>
<reference evidence="2" key="1">
    <citation type="journal article" date="2019" name="Int. J. Syst. Evol. Microbiol.">
        <title>The Global Catalogue of Microorganisms (GCM) 10K type strain sequencing project: providing services to taxonomists for standard genome sequencing and annotation.</title>
        <authorList>
            <consortium name="The Broad Institute Genomics Platform"/>
            <consortium name="The Broad Institute Genome Sequencing Center for Infectious Disease"/>
            <person name="Wu L."/>
            <person name="Ma J."/>
        </authorList>
    </citation>
    <scope>NUCLEOTIDE SEQUENCE [LARGE SCALE GENOMIC DNA]</scope>
    <source>
        <strain evidence="2">JCM 10696</strain>
    </source>
</reference>
<protein>
    <submittedName>
        <fullName evidence="1">Uncharacterized protein</fullName>
    </submittedName>
</protein>
<keyword evidence="2" id="KW-1185">Reference proteome</keyword>
<sequence>MRLPIYGAPHRLTVTENFVVIEHGPACENQHGGVDCDVAMYEAFDGADSYFVPKDDQAPSFLGFDRFRLRPGQYWVRAWEAEYLNPHGWTELDGGITLIYPEEAECLD</sequence>
<evidence type="ECO:0000313" key="1">
    <source>
        <dbReference type="EMBL" id="GAA0967307.1"/>
    </source>
</evidence>
<comment type="caution">
    <text evidence="1">The sequence shown here is derived from an EMBL/GenBank/DDBJ whole genome shotgun (WGS) entry which is preliminary data.</text>
</comment>
<name>A0ABP4CEU5_9ACTN</name>
<proteinExistence type="predicted"/>
<gene>
    <name evidence="1" type="ORF">GCM10009550_71000</name>
</gene>
<dbReference type="EMBL" id="BAAAHH010000049">
    <property type="protein sequence ID" value="GAA0967307.1"/>
    <property type="molecule type" value="Genomic_DNA"/>
</dbReference>
<organism evidence="1 2">
    <name type="scientific">Actinocorallia libanotica</name>
    <dbReference type="NCBI Taxonomy" id="46162"/>
    <lineage>
        <taxon>Bacteria</taxon>
        <taxon>Bacillati</taxon>
        <taxon>Actinomycetota</taxon>
        <taxon>Actinomycetes</taxon>
        <taxon>Streptosporangiales</taxon>
        <taxon>Thermomonosporaceae</taxon>
        <taxon>Actinocorallia</taxon>
    </lineage>
</organism>
<evidence type="ECO:0000313" key="2">
    <source>
        <dbReference type="Proteomes" id="UP001500665"/>
    </source>
</evidence>
<dbReference type="RefSeq" id="WP_344246537.1">
    <property type="nucleotide sequence ID" value="NZ_BAAAHH010000049.1"/>
</dbReference>
<dbReference type="Proteomes" id="UP001500665">
    <property type="component" value="Unassembled WGS sequence"/>
</dbReference>